<dbReference type="InterPro" id="IPR036390">
    <property type="entry name" value="WH_DNA-bd_sf"/>
</dbReference>
<dbReference type="eggNOG" id="COG1802">
    <property type="taxonomic scope" value="Bacteria"/>
</dbReference>
<reference evidence="5 8" key="2">
    <citation type="submission" date="2018-03" db="EMBL/GenBank/DDBJ databases">
        <title>The uncultured portion of the human microbiome is neutrally assembled.</title>
        <authorList>
            <person name="Jeraldo P."/>
            <person name="Boardman L."/>
            <person name="White B.A."/>
            <person name="Nelson H."/>
            <person name="Goldenfeld N."/>
            <person name="Chia N."/>
        </authorList>
    </citation>
    <scope>NUCLEOTIDE SEQUENCE [LARGE SCALE GENOMIC DNA]</scope>
    <source>
        <strain evidence="5">CIM:MAG 903</strain>
    </source>
</reference>
<dbReference type="Proteomes" id="UP000246114">
    <property type="component" value="Unassembled WGS sequence"/>
</dbReference>
<dbReference type="Gene3D" id="1.20.120.530">
    <property type="entry name" value="GntR ligand-binding domain-like"/>
    <property type="match status" value="1"/>
</dbReference>
<dbReference type="InterPro" id="IPR011711">
    <property type="entry name" value="GntR_C"/>
</dbReference>
<dbReference type="Gene3D" id="1.10.10.10">
    <property type="entry name" value="Winged helix-like DNA-binding domain superfamily/Winged helix DNA-binding domain"/>
    <property type="match status" value="1"/>
</dbReference>
<dbReference type="SMART" id="SM00345">
    <property type="entry name" value="HTH_GNTR"/>
    <property type="match status" value="1"/>
</dbReference>
<evidence type="ECO:0000313" key="5">
    <source>
        <dbReference type="EMBL" id="PWL53398.1"/>
    </source>
</evidence>
<reference evidence="6 7" key="1">
    <citation type="submission" date="2016-10" db="EMBL/GenBank/DDBJ databases">
        <authorList>
            <person name="de Groot N.N."/>
        </authorList>
    </citation>
    <scope>NUCLEOTIDE SEQUENCE [LARGE SCALE GENOMIC DNA]</scope>
    <source>
        <strain evidence="6 7">NLAE-zl-G419</strain>
    </source>
</reference>
<evidence type="ECO:0000259" key="4">
    <source>
        <dbReference type="PROSITE" id="PS50949"/>
    </source>
</evidence>
<evidence type="ECO:0000256" key="1">
    <source>
        <dbReference type="ARBA" id="ARBA00023015"/>
    </source>
</evidence>
<dbReference type="PANTHER" id="PTHR43537:SF24">
    <property type="entry name" value="GLUCONATE OPERON TRANSCRIPTIONAL REPRESSOR"/>
    <property type="match status" value="1"/>
</dbReference>
<dbReference type="SUPFAM" id="SSF46785">
    <property type="entry name" value="Winged helix' DNA-binding domain"/>
    <property type="match status" value="1"/>
</dbReference>
<dbReference type="GO" id="GO:0003700">
    <property type="term" value="F:DNA-binding transcription factor activity"/>
    <property type="evidence" value="ECO:0007669"/>
    <property type="project" value="InterPro"/>
</dbReference>
<dbReference type="SUPFAM" id="SSF48008">
    <property type="entry name" value="GntR ligand-binding domain-like"/>
    <property type="match status" value="1"/>
</dbReference>
<dbReference type="PANTHER" id="PTHR43537">
    <property type="entry name" value="TRANSCRIPTIONAL REGULATOR, GNTR FAMILY"/>
    <property type="match status" value="1"/>
</dbReference>
<keyword evidence="7" id="KW-1185">Reference proteome</keyword>
<dbReference type="Proteomes" id="UP000182135">
    <property type="component" value="Unassembled WGS sequence"/>
</dbReference>
<organism evidence="6 7">
    <name type="scientific">Clostridium cadaveris</name>
    <dbReference type="NCBI Taxonomy" id="1529"/>
    <lineage>
        <taxon>Bacteria</taxon>
        <taxon>Bacillati</taxon>
        <taxon>Bacillota</taxon>
        <taxon>Clostridia</taxon>
        <taxon>Eubacteriales</taxon>
        <taxon>Clostridiaceae</taxon>
        <taxon>Clostridium</taxon>
    </lineage>
</organism>
<proteinExistence type="predicted"/>
<dbReference type="InterPro" id="IPR008920">
    <property type="entry name" value="TF_FadR/GntR_C"/>
</dbReference>
<evidence type="ECO:0000256" key="2">
    <source>
        <dbReference type="ARBA" id="ARBA00023125"/>
    </source>
</evidence>
<dbReference type="GO" id="GO:0003677">
    <property type="term" value="F:DNA binding"/>
    <property type="evidence" value="ECO:0007669"/>
    <property type="project" value="UniProtKB-KW"/>
</dbReference>
<dbReference type="InterPro" id="IPR036388">
    <property type="entry name" value="WH-like_DNA-bd_sf"/>
</dbReference>
<evidence type="ECO:0000313" key="7">
    <source>
        <dbReference type="Proteomes" id="UP000182135"/>
    </source>
</evidence>
<dbReference type="OrthoDB" id="162982at2"/>
<dbReference type="AlphaFoldDB" id="A0A1I2KWR1"/>
<evidence type="ECO:0000313" key="8">
    <source>
        <dbReference type="Proteomes" id="UP000246114"/>
    </source>
</evidence>
<gene>
    <name evidence="5" type="ORF">DBY38_07835</name>
    <name evidence="6" type="ORF">SAMN04487885_10791</name>
</gene>
<dbReference type="RefSeq" id="WP_027640187.1">
    <property type="nucleotide sequence ID" value="NZ_BAAACD010000007.1"/>
</dbReference>
<dbReference type="STRING" id="1529.SAMN04487885_10791"/>
<dbReference type="Pfam" id="PF00392">
    <property type="entry name" value="GntR"/>
    <property type="match status" value="1"/>
</dbReference>
<dbReference type="EMBL" id="QAMZ01000037">
    <property type="protein sequence ID" value="PWL53398.1"/>
    <property type="molecule type" value="Genomic_DNA"/>
</dbReference>
<keyword evidence="2" id="KW-0238">DNA-binding</keyword>
<dbReference type="GeneID" id="90545640"/>
<keyword evidence="3" id="KW-0804">Transcription</keyword>
<feature type="domain" description="HTH gntR-type" evidence="4">
    <location>
        <begin position="6"/>
        <end position="73"/>
    </location>
</feature>
<accession>A0A1I2KWR1</accession>
<dbReference type="Pfam" id="PF07729">
    <property type="entry name" value="FCD"/>
    <property type="match status" value="1"/>
</dbReference>
<keyword evidence="1" id="KW-0805">Transcription regulation</keyword>
<sequence length="227" mass="26746">MAIIKKSLSDQIYDELKMEIITKKILFGSKIVNRNLQERFQVSSSPIRDAINRLYADGLIQSIDNTGALVVNFDVDFYVEVNEILLGITNTGIKLAFQKSDHKEVADILKEYISLQKKSIGTEKYFEYDYEFHKVFIVFSKNSRLKKLYKKFNVLHEVLLRGYYEKEVFKMQEHSIEIHEKMAEAFSENDLEECFRLNEEHYKKAEELFKEVFLRIGEEAIKTTIDD</sequence>
<protein>
    <submittedName>
        <fullName evidence="5">GntR family transcriptional regulator</fullName>
    </submittedName>
    <submittedName>
        <fullName evidence="6">Transcriptional regulator, GntR family</fullName>
    </submittedName>
</protein>
<dbReference type="InterPro" id="IPR000524">
    <property type="entry name" value="Tscrpt_reg_HTH_GntR"/>
</dbReference>
<evidence type="ECO:0000313" key="6">
    <source>
        <dbReference type="EMBL" id="SFF70759.1"/>
    </source>
</evidence>
<name>A0A1I2KWR1_9CLOT</name>
<dbReference type="EMBL" id="FOOE01000007">
    <property type="protein sequence ID" value="SFF70759.1"/>
    <property type="molecule type" value="Genomic_DNA"/>
</dbReference>
<dbReference type="PROSITE" id="PS50949">
    <property type="entry name" value="HTH_GNTR"/>
    <property type="match status" value="1"/>
</dbReference>
<evidence type="ECO:0000256" key="3">
    <source>
        <dbReference type="ARBA" id="ARBA00023163"/>
    </source>
</evidence>